<dbReference type="EC" id="4.2.99.18" evidence="12"/>
<dbReference type="PATRIC" id="fig|449216.3.peg.768"/>
<dbReference type="RefSeq" id="WP_004597010.1">
    <property type="nucleotide sequence ID" value="NC_017560.1"/>
</dbReference>
<organism evidence="14 15">
    <name type="scientific">Rickettsia prowazekii (strain Rp22)</name>
    <dbReference type="NCBI Taxonomy" id="449216"/>
    <lineage>
        <taxon>Bacteria</taxon>
        <taxon>Pseudomonadati</taxon>
        <taxon>Pseudomonadota</taxon>
        <taxon>Alphaproteobacteria</taxon>
        <taxon>Rickettsiales</taxon>
        <taxon>Rickettsiaceae</taxon>
        <taxon>Rickettsieae</taxon>
        <taxon>Rickettsia</taxon>
        <taxon>typhus group</taxon>
    </lineage>
</organism>
<dbReference type="GO" id="GO:0140078">
    <property type="term" value="F:class I DNA-(apurinic or apyrimidinic site) endonuclease activity"/>
    <property type="evidence" value="ECO:0007669"/>
    <property type="project" value="UniProtKB-EC"/>
</dbReference>
<accession>D5AY13</accession>
<dbReference type="Gene3D" id="1.10.1670.10">
    <property type="entry name" value="Helix-hairpin-Helix base-excision DNA repair enzymes (C-terminal)"/>
    <property type="match status" value="1"/>
</dbReference>
<feature type="binding site" evidence="12">
    <location>
        <position position="194"/>
    </location>
    <ligand>
        <name>[4Fe-4S] cluster</name>
        <dbReference type="ChEBI" id="CHEBI:49883"/>
    </ligand>
</feature>
<keyword evidence="2 12" id="KW-0004">4Fe-4S</keyword>
<evidence type="ECO:0000256" key="10">
    <source>
        <dbReference type="ARBA" id="ARBA00023239"/>
    </source>
</evidence>
<dbReference type="AlphaFoldDB" id="D5AY13"/>
<dbReference type="GO" id="GO:0051539">
    <property type="term" value="F:4 iron, 4 sulfur cluster binding"/>
    <property type="evidence" value="ECO:0007669"/>
    <property type="project" value="UniProtKB-UniRule"/>
</dbReference>
<name>D5AY13_RICPP</name>
<evidence type="ECO:0000313" key="15">
    <source>
        <dbReference type="Proteomes" id="UP000006931"/>
    </source>
</evidence>
<dbReference type="KEGG" id="rpq:rpr22_CDS726"/>
<dbReference type="SMART" id="SM00478">
    <property type="entry name" value="ENDO3c"/>
    <property type="match status" value="1"/>
</dbReference>
<evidence type="ECO:0000256" key="5">
    <source>
        <dbReference type="ARBA" id="ARBA00022801"/>
    </source>
</evidence>
<dbReference type="HAMAP" id="MF_00942">
    <property type="entry name" value="Nth"/>
    <property type="match status" value="1"/>
</dbReference>
<comment type="similarity">
    <text evidence="1 12">Belongs to the Nth/MutY family.</text>
</comment>
<evidence type="ECO:0000256" key="3">
    <source>
        <dbReference type="ARBA" id="ARBA00022723"/>
    </source>
</evidence>
<sequence>MQAQIMNKIFEIFSKNNPKPQTELIYKNDFTLLVAVILSARATDISVNLATKHLFETYNTPEKFLELGEEGLKKYIKSIGLFNSKAKNIIALCQILIKNYQTSIPNNFKELVKLPGVGRKTANVVLNCLFAMPTMAVDTHVFRVSKRIGLAKGNTAAIVEKELLQIIDEKWLTYAHHWLILHGRYICKARKPGCNICPIKEYCEYYINTFSS</sequence>
<evidence type="ECO:0000256" key="6">
    <source>
        <dbReference type="ARBA" id="ARBA00023004"/>
    </source>
</evidence>
<keyword evidence="5 12" id="KW-0378">Hydrolase</keyword>
<dbReference type="PANTHER" id="PTHR10359">
    <property type="entry name" value="A/G-SPECIFIC ADENINE GLYCOSYLASE/ENDONUCLEASE III"/>
    <property type="match status" value="1"/>
</dbReference>
<dbReference type="PIRSF" id="PIRSF001435">
    <property type="entry name" value="Nth"/>
    <property type="match status" value="1"/>
</dbReference>
<dbReference type="SUPFAM" id="SSF48150">
    <property type="entry name" value="DNA-glycosylase"/>
    <property type="match status" value="1"/>
</dbReference>
<feature type="binding site" evidence="12">
    <location>
        <position position="203"/>
    </location>
    <ligand>
        <name>[4Fe-4S] cluster</name>
        <dbReference type="ChEBI" id="CHEBI:49883"/>
    </ligand>
</feature>
<dbReference type="PROSITE" id="PS00764">
    <property type="entry name" value="ENDONUCLEASE_III_1"/>
    <property type="match status" value="1"/>
</dbReference>
<gene>
    <name evidence="12 14" type="primary">nth</name>
    <name evidence="14" type="ordered locus">rpr22_CDS726</name>
</gene>
<feature type="domain" description="HhH-GPD" evidence="13">
    <location>
        <begin position="38"/>
        <end position="185"/>
    </location>
</feature>
<keyword evidence="4 12" id="KW-0227">DNA damage</keyword>
<keyword evidence="14" id="KW-0255">Endonuclease</keyword>
<dbReference type="InterPro" id="IPR005759">
    <property type="entry name" value="Nth"/>
</dbReference>
<dbReference type="InterPro" id="IPR004036">
    <property type="entry name" value="Endonuclease-III-like_CS2"/>
</dbReference>
<dbReference type="FunFam" id="1.10.1670.10:FF:000001">
    <property type="entry name" value="Endonuclease III"/>
    <property type="match status" value="1"/>
</dbReference>
<keyword evidence="3 12" id="KW-0479">Metal-binding</keyword>
<dbReference type="InterPro" id="IPR003651">
    <property type="entry name" value="Endonuclease3_FeS-loop_motif"/>
</dbReference>
<dbReference type="Pfam" id="PF10576">
    <property type="entry name" value="EndIII_4Fe-2S"/>
    <property type="match status" value="1"/>
</dbReference>
<evidence type="ECO:0000256" key="1">
    <source>
        <dbReference type="ARBA" id="ARBA00008343"/>
    </source>
</evidence>
<comment type="cofactor">
    <cofactor evidence="12">
        <name>[4Fe-4S] cluster</name>
        <dbReference type="ChEBI" id="CHEBI:49883"/>
    </cofactor>
    <text evidence="12">Binds 1 [4Fe-4S] cluster.</text>
</comment>
<dbReference type="SMART" id="SM00525">
    <property type="entry name" value="FES"/>
    <property type="match status" value="1"/>
</dbReference>
<dbReference type="GO" id="GO:0003677">
    <property type="term" value="F:DNA binding"/>
    <property type="evidence" value="ECO:0007669"/>
    <property type="project" value="UniProtKB-UniRule"/>
</dbReference>
<dbReference type="Pfam" id="PF00633">
    <property type="entry name" value="HHH"/>
    <property type="match status" value="1"/>
</dbReference>
<dbReference type="PROSITE" id="PS01155">
    <property type="entry name" value="ENDONUCLEASE_III_2"/>
    <property type="match status" value="1"/>
</dbReference>
<proteinExistence type="inferred from homology"/>
<dbReference type="InterPro" id="IPR003265">
    <property type="entry name" value="HhH-GPD_domain"/>
</dbReference>
<dbReference type="InterPro" id="IPR011257">
    <property type="entry name" value="DNA_glycosylase"/>
</dbReference>
<dbReference type="Proteomes" id="UP000006931">
    <property type="component" value="Chromosome"/>
</dbReference>
<evidence type="ECO:0000256" key="7">
    <source>
        <dbReference type="ARBA" id="ARBA00023014"/>
    </source>
</evidence>
<keyword evidence="11 12" id="KW-0326">Glycosidase</keyword>
<evidence type="ECO:0000256" key="2">
    <source>
        <dbReference type="ARBA" id="ARBA00022485"/>
    </source>
</evidence>
<dbReference type="SMR" id="D5AY13"/>
<evidence type="ECO:0000256" key="12">
    <source>
        <dbReference type="HAMAP-Rule" id="MF_00942"/>
    </source>
</evidence>
<dbReference type="GO" id="GO:0046872">
    <property type="term" value="F:metal ion binding"/>
    <property type="evidence" value="ECO:0007669"/>
    <property type="project" value="UniProtKB-KW"/>
</dbReference>
<keyword evidence="7 12" id="KW-0411">Iron-sulfur</keyword>
<feature type="binding site" evidence="12">
    <location>
        <position position="187"/>
    </location>
    <ligand>
        <name>[4Fe-4S] cluster</name>
        <dbReference type="ChEBI" id="CHEBI:49883"/>
    </ligand>
</feature>
<dbReference type="NCBIfam" id="TIGR01083">
    <property type="entry name" value="nth"/>
    <property type="match status" value="1"/>
</dbReference>
<dbReference type="HOGENOM" id="CLU_012862_3_3_5"/>
<keyword evidence="9 12" id="KW-0234">DNA repair</keyword>
<dbReference type="Gene3D" id="1.10.340.30">
    <property type="entry name" value="Hypothetical protein, domain 2"/>
    <property type="match status" value="1"/>
</dbReference>
<dbReference type="PANTHER" id="PTHR10359:SF18">
    <property type="entry name" value="ENDONUCLEASE III"/>
    <property type="match status" value="1"/>
</dbReference>
<dbReference type="GO" id="GO:0019104">
    <property type="term" value="F:DNA N-glycosylase activity"/>
    <property type="evidence" value="ECO:0007669"/>
    <property type="project" value="UniProtKB-UniRule"/>
</dbReference>
<evidence type="ECO:0000256" key="9">
    <source>
        <dbReference type="ARBA" id="ARBA00023204"/>
    </source>
</evidence>
<keyword evidence="10 12" id="KW-0456">Lyase</keyword>
<dbReference type="EMBL" id="CP001584">
    <property type="protein sequence ID" value="ADE30302.1"/>
    <property type="molecule type" value="Genomic_DNA"/>
</dbReference>
<dbReference type="CDD" id="cd00056">
    <property type="entry name" value="ENDO3c"/>
    <property type="match status" value="1"/>
</dbReference>
<reference evidence="14 15" key="1">
    <citation type="journal article" date="2010" name="Genome Res.">
        <title>Genomic, proteomic, and transcriptomic analysis of virulent and avirulent Rickettsia prowazekii reveals its adaptive mutation capabilities.</title>
        <authorList>
            <person name="Bechah Y."/>
            <person name="El Karkouri K."/>
            <person name="Mediannikov O."/>
            <person name="Leroy Q."/>
            <person name="Pelletier N."/>
            <person name="Robert C."/>
            <person name="Medigue C."/>
            <person name="Mege J.L."/>
            <person name="Raoult D."/>
        </authorList>
    </citation>
    <scope>NUCLEOTIDE SEQUENCE [LARGE SCALE GENOMIC DNA]</scope>
    <source>
        <strain evidence="14 15">Rp22</strain>
    </source>
</reference>
<dbReference type="InterPro" id="IPR023170">
    <property type="entry name" value="HhH_base_excis_C"/>
</dbReference>
<evidence type="ECO:0000256" key="4">
    <source>
        <dbReference type="ARBA" id="ARBA00022763"/>
    </source>
</evidence>
<keyword evidence="14" id="KW-0540">Nuclease</keyword>
<dbReference type="Pfam" id="PF00730">
    <property type="entry name" value="HhH-GPD"/>
    <property type="match status" value="1"/>
</dbReference>
<evidence type="ECO:0000256" key="8">
    <source>
        <dbReference type="ARBA" id="ARBA00023125"/>
    </source>
</evidence>
<dbReference type="InterPro" id="IPR004035">
    <property type="entry name" value="Endouclease-III_FeS-bd_BS"/>
</dbReference>
<protein>
    <recommendedName>
        <fullName evidence="12">Endonuclease III</fullName>
        <ecNumber evidence="12">4.2.99.18</ecNumber>
    </recommendedName>
    <alternativeName>
        <fullName evidence="12">DNA-(apurinic or apyrimidinic site) lyase</fullName>
    </alternativeName>
</protein>
<dbReference type="InterPro" id="IPR000445">
    <property type="entry name" value="HhH_motif"/>
</dbReference>
<evidence type="ECO:0000256" key="11">
    <source>
        <dbReference type="ARBA" id="ARBA00023295"/>
    </source>
</evidence>
<feature type="binding site" evidence="12">
    <location>
        <position position="197"/>
    </location>
    <ligand>
        <name>[4Fe-4S] cluster</name>
        <dbReference type="ChEBI" id="CHEBI:49883"/>
    </ligand>
</feature>
<comment type="catalytic activity">
    <reaction evidence="12">
        <text>2'-deoxyribonucleotide-(2'-deoxyribose 5'-phosphate)-2'-deoxyribonucleotide-DNA = a 3'-end 2'-deoxyribonucleotide-(2,3-dehydro-2,3-deoxyribose 5'-phosphate)-DNA + a 5'-end 5'-phospho-2'-deoxyribonucleoside-DNA + H(+)</text>
        <dbReference type="Rhea" id="RHEA:66592"/>
        <dbReference type="Rhea" id="RHEA-COMP:13180"/>
        <dbReference type="Rhea" id="RHEA-COMP:16897"/>
        <dbReference type="Rhea" id="RHEA-COMP:17067"/>
        <dbReference type="ChEBI" id="CHEBI:15378"/>
        <dbReference type="ChEBI" id="CHEBI:136412"/>
        <dbReference type="ChEBI" id="CHEBI:157695"/>
        <dbReference type="ChEBI" id="CHEBI:167181"/>
        <dbReference type="EC" id="4.2.99.18"/>
    </reaction>
</comment>
<dbReference type="GeneID" id="57569867"/>
<comment type="function">
    <text evidence="12">DNA repair enzyme that has both DNA N-glycosylase activity and AP-lyase activity. The DNA N-glycosylase activity releases various damaged pyrimidines from DNA by cleaving the N-glycosidic bond, leaving an AP (apurinic/apyrimidinic) site. The AP-lyase activity cleaves the phosphodiester bond 3' to the AP site by a beta-elimination, leaving a 3'-terminal unsaturated sugar and a product with a terminal 5'-phosphate.</text>
</comment>
<evidence type="ECO:0000313" key="14">
    <source>
        <dbReference type="EMBL" id="ADE30302.1"/>
    </source>
</evidence>
<dbReference type="GO" id="GO:0006285">
    <property type="term" value="P:base-excision repair, AP site formation"/>
    <property type="evidence" value="ECO:0007669"/>
    <property type="project" value="TreeGrafter"/>
</dbReference>
<dbReference type="FunFam" id="1.10.340.30:FF:000001">
    <property type="entry name" value="Endonuclease III"/>
    <property type="match status" value="1"/>
</dbReference>
<keyword evidence="6 12" id="KW-0408">Iron</keyword>
<keyword evidence="8 12" id="KW-0238">DNA-binding</keyword>
<evidence type="ECO:0000259" key="13">
    <source>
        <dbReference type="SMART" id="SM00478"/>
    </source>
</evidence>